<evidence type="ECO:0000256" key="3">
    <source>
        <dbReference type="ARBA" id="ARBA00023015"/>
    </source>
</evidence>
<feature type="compositionally biased region" description="Low complexity" evidence="6">
    <location>
        <begin position="85"/>
        <end position="99"/>
    </location>
</feature>
<evidence type="ECO:0000256" key="4">
    <source>
        <dbReference type="ARBA" id="ARBA00023163"/>
    </source>
</evidence>
<dbReference type="PANTHER" id="PTHR21277">
    <property type="entry name" value="TRANSCRIPTIONAL ADAPTER 1"/>
    <property type="match status" value="1"/>
</dbReference>
<dbReference type="EMBL" id="BLKM01000175">
    <property type="protein sequence ID" value="GFG29855.1"/>
    <property type="molecule type" value="Genomic_DNA"/>
</dbReference>
<dbReference type="Pfam" id="PF12767">
    <property type="entry name" value="SAGA-Tad1"/>
    <property type="match status" value="1"/>
</dbReference>
<comment type="subcellular location">
    <subcellularLocation>
        <location evidence="1">Nucleus</location>
    </subcellularLocation>
</comment>
<dbReference type="GO" id="GO:0006357">
    <property type="term" value="P:regulation of transcription by RNA polymerase II"/>
    <property type="evidence" value="ECO:0007669"/>
    <property type="project" value="TreeGrafter"/>
</dbReference>
<dbReference type="InterPro" id="IPR024738">
    <property type="entry name" value="Hfi1/Tada1"/>
</dbReference>
<evidence type="ECO:0000256" key="1">
    <source>
        <dbReference type="ARBA" id="ARBA00004123"/>
    </source>
</evidence>
<evidence type="ECO:0000256" key="6">
    <source>
        <dbReference type="SAM" id="MobiDB-lite"/>
    </source>
</evidence>
<keyword evidence="8" id="KW-1185">Reference proteome</keyword>
<gene>
    <name evidence="7" type="ORF">Cfor_00785</name>
</gene>
<dbReference type="PANTHER" id="PTHR21277:SF5">
    <property type="entry name" value="TRANSCRIPTIONAL ADAPTER 1"/>
    <property type="match status" value="1"/>
</dbReference>
<protein>
    <submittedName>
        <fullName evidence="7">Uncharacterized protein</fullName>
    </submittedName>
</protein>
<dbReference type="FunCoup" id="A0A6L2PH00">
    <property type="interactions" value="1125"/>
</dbReference>
<comment type="similarity">
    <text evidence="2">Belongs to the TADA1 family.</text>
</comment>
<dbReference type="OrthoDB" id="10264870at2759"/>
<dbReference type="AlphaFoldDB" id="A0A6L2PH00"/>
<dbReference type="Proteomes" id="UP000502823">
    <property type="component" value="Unassembled WGS sequence"/>
</dbReference>
<evidence type="ECO:0000313" key="8">
    <source>
        <dbReference type="Proteomes" id="UP000502823"/>
    </source>
</evidence>
<feature type="compositionally biased region" description="Basic residues" evidence="6">
    <location>
        <begin position="106"/>
        <end position="115"/>
    </location>
</feature>
<accession>A0A6L2PH00</accession>
<keyword evidence="5" id="KW-0539">Nucleus</keyword>
<keyword evidence="3" id="KW-0805">Transcription regulation</keyword>
<proteinExistence type="inferred from homology"/>
<reference evidence="8" key="1">
    <citation type="submission" date="2020-01" db="EMBL/GenBank/DDBJ databases">
        <title>Draft genome sequence of the Termite Coptotermes fromosanus.</title>
        <authorList>
            <person name="Itakura S."/>
            <person name="Yosikawa Y."/>
            <person name="Umezawa K."/>
        </authorList>
    </citation>
    <scope>NUCLEOTIDE SEQUENCE [LARGE SCALE GENOMIC DNA]</scope>
</reference>
<dbReference type="GO" id="GO:0000124">
    <property type="term" value="C:SAGA complex"/>
    <property type="evidence" value="ECO:0007669"/>
    <property type="project" value="UniProtKB-ARBA"/>
</dbReference>
<dbReference type="GO" id="GO:0005634">
    <property type="term" value="C:nucleus"/>
    <property type="evidence" value="ECO:0007669"/>
    <property type="project" value="UniProtKB-SubCell"/>
</dbReference>
<dbReference type="InParanoid" id="A0A6L2PH00"/>
<organism evidence="7 8">
    <name type="scientific">Coptotermes formosanus</name>
    <name type="common">Formosan subterranean termite</name>
    <dbReference type="NCBI Taxonomy" id="36987"/>
    <lineage>
        <taxon>Eukaryota</taxon>
        <taxon>Metazoa</taxon>
        <taxon>Ecdysozoa</taxon>
        <taxon>Arthropoda</taxon>
        <taxon>Hexapoda</taxon>
        <taxon>Insecta</taxon>
        <taxon>Pterygota</taxon>
        <taxon>Neoptera</taxon>
        <taxon>Polyneoptera</taxon>
        <taxon>Dictyoptera</taxon>
        <taxon>Blattodea</taxon>
        <taxon>Blattoidea</taxon>
        <taxon>Termitoidae</taxon>
        <taxon>Rhinotermitidae</taxon>
        <taxon>Coptotermes</taxon>
    </lineage>
</organism>
<feature type="region of interest" description="Disordered" evidence="6">
    <location>
        <begin position="82"/>
        <end position="123"/>
    </location>
</feature>
<dbReference type="GO" id="GO:0003713">
    <property type="term" value="F:transcription coactivator activity"/>
    <property type="evidence" value="ECO:0007669"/>
    <property type="project" value="TreeGrafter"/>
</dbReference>
<comment type="caution">
    <text evidence="7">The sequence shown here is derived from an EMBL/GenBank/DDBJ whole genome shotgun (WGS) entry which is preliminary data.</text>
</comment>
<name>A0A6L2PH00_COPFO</name>
<evidence type="ECO:0000256" key="5">
    <source>
        <dbReference type="ARBA" id="ARBA00023242"/>
    </source>
</evidence>
<evidence type="ECO:0000313" key="7">
    <source>
        <dbReference type="EMBL" id="GFG29855.1"/>
    </source>
</evidence>
<evidence type="ECO:0000256" key="2">
    <source>
        <dbReference type="ARBA" id="ARBA00010314"/>
    </source>
</evidence>
<keyword evidence="4" id="KW-0804">Transcription</keyword>
<sequence length="194" mass="21918">MSGCDDLNNARRKLEAALGESSKQYFQLMKLWFQLKSTKEEFDIESRKLMTAQQIHLHNEFLLCLFNKCQSLASFPSHSSVSKISSRTSYSPSRSTSSTLKDKANKRAKVKRRNRSDKGNFEPADIADYIQTPNALPPHAHEEPLRYSAQELFLPDLSLIFGRMMLSAWEMGLDGAEESAAELLVVAVQVGIKF</sequence>